<comment type="caution">
    <text evidence="7">The sequence shown here is derived from an EMBL/GenBank/DDBJ whole genome shotgun (WGS) entry which is preliminary data.</text>
</comment>
<dbReference type="EMBL" id="PUHQ01000003">
    <property type="protein sequence ID" value="KAG0666895.1"/>
    <property type="molecule type" value="Genomic_DNA"/>
</dbReference>
<dbReference type="InterPro" id="IPR058543">
    <property type="entry name" value="Beta-prop_RSE1/DDB1/CPSF1_2nd"/>
</dbReference>
<feature type="domain" description="RSE1/DDB1/CPSF1 C-terminal" evidence="4">
    <location>
        <begin position="1181"/>
        <end position="1331"/>
    </location>
</feature>
<keyword evidence="2" id="KW-0539">Nucleus</keyword>
<dbReference type="InterPro" id="IPR015943">
    <property type="entry name" value="WD40/YVTN_repeat-like_dom_sf"/>
</dbReference>
<dbReference type="InterPro" id="IPR018247">
    <property type="entry name" value="EF_Hand_1_Ca_BS"/>
</dbReference>
<dbReference type="InterPro" id="IPR018846">
    <property type="entry name" value="Beta-prop_RSE1/DDB1/CPSF1_1st"/>
</dbReference>
<evidence type="ECO:0000313" key="7">
    <source>
        <dbReference type="EMBL" id="KAG0666895.1"/>
    </source>
</evidence>
<evidence type="ECO:0000256" key="1">
    <source>
        <dbReference type="ARBA" id="ARBA00004123"/>
    </source>
</evidence>
<feature type="region of interest" description="Disordered" evidence="3">
    <location>
        <begin position="751"/>
        <end position="773"/>
    </location>
</feature>
<comment type="subcellular location">
    <subcellularLocation>
        <location evidence="1">Nucleus</location>
    </subcellularLocation>
</comment>
<name>A0A9P7B8S2_RHOMI</name>
<dbReference type="GO" id="GO:0005634">
    <property type="term" value="C:nucleus"/>
    <property type="evidence" value="ECO:0007669"/>
    <property type="project" value="UniProtKB-SubCell"/>
</dbReference>
<feature type="domain" description="RSE1/DDB1/CPSF1 second beta-propeller" evidence="6">
    <location>
        <begin position="603"/>
        <end position="868"/>
    </location>
</feature>
<dbReference type="OrthoDB" id="433457at2759"/>
<reference evidence="7 8" key="1">
    <citation type="submission" date="2020-11" db="EMBL/GenBank/DDBJ databases">
        <title>Kefir isolates.</title>
        <authorList>
            <person name="Marcisauskas S."/>
            <person name="Kim Y."/>
            <person name="Blasche S."/>
        </authorList>
    </citation>
    <scope>NUCLEOTIDE SEQUENCE [LARGE SCALE GENOMIC DNA]</scope>
    <source>
        <strain evidence="7 8">KR</strain>
    </source>
</reference>
<feature type="compositionally biased region" description="Low complexity" evidence="3">
    <location>
        <begin position="297"/>
        <end position="314"/>
    </location>
</feature>
<feature type="compositionally biased region" description="Low complexity" evidence="3">
    <location>
        <begin position="752"/>
        <end position="772"/>
    </location>
</feature>
<dbReference type="PANTHER" id="PTHR10644">
    <property type="entry name" value="DNA REPAIR/RNA PROCESSING CPSF FAMILY"/>
    <property type="match status" value="1"/>
</dbReference>
<dbReference type="Proteomes" id="UP000777482">
    <property type="component" value="Unassembled WGS sequence"/>
</dbReference>
<dbReference type="Gene3D" id="1.10.150.910">
    <property type="match status" value="1"/>
</dbReference>
<feature type="region of interest" description="Disordered" evidence="3">
    <location>
        <begin position="297"/>
        <end position="350"/>
    </location>
</feature>
<evidence type="ECO:0000259" key="5">
    <source>
        <dbReference type="Pfam" id="PF10433"/>
    </source>
</evidence>
<protein>
    <submittedName>
        <fullName evidence="7">DNA damage-binding protein 1</fullName>
    </submittedName>
</protein>
<evidence type="ECO:0000313" key="8">
    <source>
        <dbReference type="Proteomes" id="UP000777482"/>
    </source>
</evidence>
<dbReference type="Pfam" id="PF23726">
    <property type="entry name" value="Beta-prop_RSE1_2nd"/>
    <property type="match status" value="1"/>
</dbReference>
<feature type="domain" description="RSE1/DDB1/CPSF1 first beta-propeller" evidence="5">
    <location>
        <begin position="15"/>
        <end position="455"/>
    </location>
</feature>
<proteinExistence type="predicted"/>
<feature type="domain" description="RSE1/DDB1/CPSF1 C-terminal" evidence="4">
    <location>
        <begin position="951"/>
        <end position="1159"/>
    </location>
</feature>
<evidence type="ECO:0000259" key="6">
    <source>
        <dbReference type="Pfam" id="PF23726"/>
    </source>
</evidence>
<evidence type="ECO:0000256" key="3">
    <source>
        <dbReference type="SAM" id="MobiDB-lite"/>
    </source>
</evidence>
<keyword evidence="8" id="KW-1185">Reference proteome</keyword>
<dbReference type="Pfam" id="PF10433">
    <property type="entry name" value="Beta-prop_RSE1_1st"/>
    <property type="match status" value="1"/>
</dbReference>
<feature type="compositionally biased region" description="Polar residues" evidence="3">
    <location>
        <begin position="331"/>
        <end position="348"/>
    </location>
</feature>
<dbReference type="InterPro" id="IPR050358">
    <property type="entry name" value="RSE1/DDB1/CFT1"/>
</dbReference>
<dbReference type="PROSITE" id="PS00018">
    <property type="entry name" value="EF_HAND_1"/>
    <property type="match status" value="1"/>
</dbReference>
<accession>A0A9P7B8S2</accession>
<dbReference type="Gene3D" id="2.130.10.10">
    <property type="entry name" value="YVTN repeat-like/Quinoprotein amine dehydrogenase"/>
    <property type="match status" value="3"/>
</dbReference>
<evidence type="ECO:0000259" key="4">
    <source>
        <dbReference type="Pfam" id="PF03178"/>
    </source>
</evidence>
<dbReference type="GO" id="GO:0003676">
    <property type="term" value="F:nucleic acid binding"/>
    <property type="evidence" value="ECO:0007669"/>
    <property type="project" value="InterPro"/>
</dbReference>
<gene>
    <name evidence="7" type="primary">DDB1</name>
    <name evidence="7" type="ORF">C6P46_003605</name>
</gene>
<sequence>MLYAAQAQPPTAQLSAVQCRLFSPTRSALVVNKLDRIECSELQDDTQSLALVCTVPVHGTVAAIQPVHLPSHATASLVVLTTSLRLFVLAAATEQPYTLETVSSISIEEPFGRLDDYQCILVDPQTRCLAVHAYAGLLRVIPLVVVDPTTAATHNNKRRRRRSSPSMQVEDDDADQDPDNEDDDDNGAAYPDGPINLDHNFSVRLPSLLNVHCLAFVSSDGMAPTLACLHTDHTGSRVLTSLRLDLAEKDVLPGPLDPQPLADQGSEVIIPVVEPRSLLIVGENTITCVRVPDDPTAGAAAGSGDQSSAAAGQPSSGGGSGGVNKGKRRASSSAGLPTSPTGRTTHGSLTRPLPVARITAWAPMTADEILLGDIYGKLLLVKLVFRKNSSNAEQTITDLRVTDLGDATSPTALVTLDVQDKSSAAATTTAPGSSSSFLFYVASRFGDSQLVRLFLDRRSDADADADADAGAEAELQLVASYPSLAPILDCCLVEDEAGGSSRLVTCSGAYKTGSLRVVQRGVGISEMAALEVPNVQRLWSIPEETDNGNTSLLVLGSYAETRVLRISSSGNNATDLDGDADGDGDLDIEEVSILPFADPAAASATTIFAGAVGDHLLVQVRSDGVAYSSFRGDETAAVRHWKPTSGRKITAAGSSYTAQDGAPSSYLLIAVEGGELEVLRAQGGELVSNGSHKFAYDIASMAVGQIGERPVVAVGLWTCQEVHLLAVPAFEPLATLSVDSTYLICSLAIDESPPSSSPSSTMTTTTQDGTPSRTSTLLVGLGDGSLLAYDVDPQQQQHSYSIRSRSSKPITLGTKPLTLANLDGGGDGGGASQGVLALSERPTIVTSVRNRLTYSSVNLTDVVAAASLRLGPRKKNGTEAGPPSSSLLAVATSEGVILGHLDAVRQIDIKTVPLDEDEPRRIAHDPKRRIFGVLCSRRDVDRLTGSQTVTSSVRIVRQDDYETTATHVLNEGEEAHSIASVAAGESTFFVVGTASSQGTSSAAGPQSGRLLVLQENADDEILVAGENAISGCPYAVVALGENLVGTAINSQVRHPTFLQPNTLPRVLKTKTFCKQVAVWSVSPEGELTSSATWSGAFIAYMLARGPSPRTLIVGDALRSVTLLEYVPPASAPMQGQLKELGKDYRARYMVAVEALSSSRGTAAEGGGAEGEGGGGGGLQRIIGAEADLNMFTLERDAQAGARDLADAGVLSAQGRWHVGEVVSRFRRGALTRQHESSALGGGTKGISPTSTTTTYVQPQLVYTTAAGSIGVIAEVDAESGRILSALERNLRSVLEPVGGLDQEAFRSYRSDKVVSPSAGFVDGSYVERFLDLGEPEQDRVLAGRSEPERLDVAREEVIALLEEMARTH</sequence>
<evidence type="ECO:0000256" key="2">
    <source>
        <dbReference type="ARBA" id="ARBA00023242"/>
    </source>
</evidence>
<dbReference type="InterPro" id="IPR004871">
    <property type="entry name" value="RSE1/DDB1/CPSF1_C"/>
</dbReference>
<dbReference type="Pfam" id="PF03178">
    <property type="entry name" value="CPSF_A"/>
    <property type="match status" value="2"/>
</dbReference>
<organism evidence="7 8">
    <name type="scientific">Rhodotorula mucilaginosa</name>
    <name type="common">Yeast</name>
    <name type="synonym">Rhodotorula rubra</name>
    <dbReference type="NCBI Taxonomy" id="5537"/>
    <lineage>
        <taxon>Eukaryota</taxon>
        <taxon>Fungi</taxon>
        <taxon>Dikarya</taxon>
        <taxon>Basidiomycota</taxon>
        <taxon>Pucciniomycotina</taxon>
        <taxon>Microbotryomycetes</taxon>
        <taxon>Sporidiobolales</taxon>
        <taxon>Sporidiobolaceae</taxon>
        <taxon>Rhodotorula</taxon>
    </lineage>
</organism>
<feature type="compositionally biased region" description="Gly residues" evidence="3">
    <location>
        <begin position="315"/>
        <end position="324"/>
    </location>
</feature>
<feature type="region of interest" description="Disordered" evidence="3">
    <location>
        <begin position="153"/>
        <end position="193"/>
    </location>
</feature>
<feature type="compositionally biased region" description="Acidic residues" evidence="3">
    <location>
        <begin position="169"/>
        <end position="186"/>
    </location>
</feature>